<feature type="region of interest" description="Disordered" evidence="6">
    <location>
        <begin position="345"/>
        <end position="478"/>
    </location>
</feature>
<dbReference type="EC" id="2.7.11.1" evidence="1"/>
<evidence type="ECO:0000313" key="9">
    <source>
        <dbReference type="Proteomes" id="UP000324800"/>
    </source>
</evidence>
<dbReference type="GO" id="GO:0005634">
    <property type="term" value="C:nucleus"/>
    <property type="evidence" value="ECO:0007669"/>
    <property type="project" value="TreeGrafter"/>
</dbReference>
<gene>
    <name evidence="8" type="ORF">EZS28_019327</name>
</gene>
<dbReference type="SUPFAM" id="SSF56112">
    <property type="entry name" value="Protein kinase-like (PK-like)"/>
    <property type="match status" value="2"/>
</dbReference>
<dbReference type="EMBL" id="SNRW01005397">
    <property type="protein sequence ID" value="KAA6385146.1"/>
    <property type="molecule type" value="Genomic_DNA"/>
</dbReference>
<feature type="region of interest" description="Disordered" evidence="6">
    <location>
        <begin position="561"/>
        <end position="598"/>
    </location>
</feature>
<feature type="compositionally biased region" description="Basic residues" evidence="6">
    <location>
        <begin position="460"/>
        <end position="478"/>
    </location>
</feature>
<dbReference type="PROSITE" id="PS50011">
    <property type="entry name" value="PROTEIN_KINASE_DOM"/>
    <property type="match status" value="1"/>
</dbReference>
<feature type="compositionally biased region" description="Basic and acidic residues" evidence="6">
    <location>
        <begin position="358"/>
        <end position="372"/>
    </location>
</feature>
<proteinExistence type="predicted"/>
<keyword evidence="5" id="KW-0067">ATP-binding</keyword>
<protein>
    <recommendedName>
        <fullName evidence="1">non-specific serine/threonine protein kinase</fullName>
        <ecNumber evidence="1">2.7.11.1</ecNumber>
    </recommendedName>
</protein>
<dbReference type="InterPro" id="IPR000719">
    <property type="entry name" value="Prot_kinase_dom"/>
</dbReference>
<feature type="region of interest" description="Disordered" evidence="6">
    <location>
        <begin position="611"/>
        <end position="638"/>
    </location>
</feature>
<keyword evidence="2" id="KW-0808">Transferase</keyword>
<dbReference type="InterPro" id="IPR008271">
    <property type="entry name" value="Ser/Thr_kinase_AS"/>
</dbReference>
<organism evidence="8 9">
    <name type="scientific">Streblomastix strix</name>
    <dbReference type="NCBI Taxonomy" id="222440"/>
    <lineage>
        <taxon>Eukaryota</taxon>
        <taxon>Metamonada</taxon>
        <taxon>Preaxostyla</taxon>
        <taxon>Oxymonadida</taxon>
        <taxon>Streblomastigidae</taxon>
        <taxon>Streblomastix</taxon>
    </lineage>
</organism>
<keyword evidence="4 8" id="KW-0418">Kinase</keyword>
<evidence type="ECO:0000259" key="7">
    <source>
        <dbReference type="PROSITE" id="PS50011"/>
    </source>
</evidence>
<dbReference type="SMART" id="SM00220">
    <property type="entry name" value="S_TKc"/>
    <property type="match status" value="1"/>
</dbReference>
<evidence type="ECO:0000256" key="6">
    <source>
        <dbReference type="SAM" id="MobiDB-lite"/>
    </source>
</evidence>
<feature type="domain" description="Protein kinase" evidence="7">
    <location>
        <begin position="367"/>
        <end position="870"/>
    </location>
</feature>
<feature type="compositionally biased region" description="Polar residues" evidence="6">
    <location>
        <begin position="427"/>
        <end position="456"/>
    </location>
</feature>
<dbReference type="GO" id="GO:0007059">
    <property type="term" value="P:chromosome segregation"/>
    <property type="evidence" value="ECO:0007669"/>
    <property type="project" value="TreeGrafter"/>
</dbReference>
<dbReference type="InterPro" id="IPR050660">
    <property type="entry name" value="NEK_Ser/Thr_kinase"/>
</dbReference>
<dbReference type="InterPro" id="IPR011009">
    <property type="entry name" value="Kinase-like_dom_sf"/>
</dbReference>
<evidence type="ECO:0000256" key="5">
    <source>
        <dbReference type="ARBA" id="ARBA00022840"/>
    </source>
</evidence>
<reference evidence="8 9" key="1">
    <citation type="submission" date="2019-03" db="EMBL/GenBank/DDBJ databases">
        <title>Single cell metagenomics reveals metabolic interactions within the superorganism composed of flagellate Streblomastix strix and complex community of Bacteroidetes bacteria on its surface.</title>
        <authorList>
            <person name="Treitli S.C."/>
            <person name="Kolisko M."/>
            <person name="Husnik F."/>
            <person name="Keeling P."/>
            <person name="Hampl V."/>
        </authorList>
    </citation>
    <scope>NUCLEOTIDE SEQUENCE [LARGE SCALE GENOMIC DNA]</scope>
    <source>
        <strain evidence="8">ST1C</strain>
    </source>
</reference>
<evidence type="ECO:0000256" key="1">
    <source>
        <dbReference type="ARBA" id="ARBA00012513"/>
    </source>
</evidence>
<evidence type="ECO:0000256" key="2">
    <source>
        <dbReference type="ARBA" id="ARBA00022679"/>
    </source>
</evidence>
<dbReference type="GO" id="GO:0005737">
    <property type="term" value="C:cytoplasm"/>
    <property type="evidence" value="ECO:0007669"/>
    <property type="project" value="TreeGrafter"/>
</dbReference>
<sequence>MSPSFSPSFSPLPGGTLSRAQSRLFDPNNMQQQFGARGLQRVDTLFSHESFYVYEQEGSLDVRGTSNLLEEFNSKQSVLYEQGKEMRPMYWSPELHCNMLILLLSLLVTARGTLDSLYSDIDHQSVEPSPYLPTCPCHKDEAPVNIVRMASTVPVCQKCGIIGHLAPHWDYGKCLCCGSIKEPGVYDEFGIELSQQQQQQLPKYNKGIDEQQTYTKGIASESTILSSGNEGEQSKSLLPTYYLAFKTIDVPGNIFDPCKLVNLFSEVCILARLRKDPLESASVYLDCGVDSEHYYVVQKQYECNLSEWRQRLLQFEPDCYFDHFDDEEQPIQQEEEDNQELNAKPLENDDDLFGLNNEEQKNKKKQKEEKQTLSRSQSRMANKHHHHTSHINLKDANDQNSPRTIALSESPRTQVASPLILPANTLKMPSNTDAQFSSQATLKNLSRHQTIQKTEGSSQSHHRPPPKQQQHKQKHKIRSVLGKKDLKSGMFRKTLPKVKTRDYTGRIYPIMPLPKMVDLYLRIFLEVVDAVDTIHSRRINHYDLKCANILLGQRSTITIQHLDQSKKKKPNPYTGIKDGQTTRRDDRSSGLPPAHGGVQEKVQIFSPLQHKQNDQKGDNNNSTYPCGPMNGLSSPPSAPPVLFTQNSAFTAHQTFWDPDPEIYMHPSVLIDANATEQDQKDNQQENQNSKININLGSTCLTQMLPDNKGALRMACRAARTAICPPLPFTVTVCDFGESALYATETESFARVDKGTECIKSPEMINAANKMRVEAPTYDRRIQVGADKKSDAWSLGCLLYELVTGYYLFHDGDNGMFQERIMRNSMDLLSGAKRKRLAETGDPRLEELLLYILQRDPHNRPTLGMIKHRTIDLLAKRHKARCQKN</sequence>
<dbReference type="Pfam" id="PF00069">
    <property type="entry name" value="Pkinase"/>
    <property type="match status" value="1"/>
</dbReference>
<dbReference type="PANTHER" id="PTHR43671:SF13">
    <property type="entry name" value="SERINE_THREONINE-PROTEIN KINASE NEK2"/>
    <property type="match status" value="1"/>
</dbReference>
<name>A0A5J4VSG8_9EUKA</name>
<dbReference type="AlphaFoldDB" id="A0A5J4VSG8"/>
<evidence type="ECO:0000256" key="4">
    <source>
        <dbReference type="ARBA" id="ARBA00022777"/>
    </source>
</evidence>
<comment type="caution">
    <text evidence="8">The sequence shown here is derived from an EMBL/GenBank/DDBJ whole genome shotgun (WGS) entry which is preliminary data.</text>
</comment>
<dbReference type="PROSITE" id="PS00108">
    <property type="entry name" value="PROTEIN_KINASE_ST"/>
    <property type="match status" value="1"/>
</dbReference>
<dbReference type="Proteomes" id="UP000324800">
    <property type="component" value="Unassembled WGS sequence"/>
</dbReference>
<evidence type="ECO:0000256" key="3">
    <source>
        <dbReference type="ARBA" id="ARBA00022741"/>
    </source>
</evidence>
<dbReference type="Gene3D" id="1.10.510.10">
    <property type="entry name" value="Transferase(Phosphotransferase) domain 1"/>
    <property type="match status" value="2"/>
</dbReference>
<keyword evidence="3" id="KW-0547">Nucleotide-binding</keyword>
<dbReference type="PANTHER" id="PTHR43671">
    <property type="entry name" value="SERINE/THREONINE-PROTEIN KINASE NEK"/>
    <property type="match status" value="1"/>
</dbReference>
<evidence type="ECO:0000313" key="8">
    <source>
        <dbReference type="EMBL" id="KAA6385146.1"/>
    </source>
</evidence>
<dbReference type="GO" id="GO:0005524">
    <property type="term" value="F:ATP binding"/>
    <property type="evidence" value="ECO:0007669"/>
    <property type="project" value="UniProtKB-KW"/>
</dbReference>
<dbReference type="OrthoDB" id="568369at2759"/>
<dbReference type="GO" id="GO:0004674">
    <property type="term" value="F:protein serine/threonine kinase activity"/>
    <property type="evidence" value="ECO:0007669"/>
    <property type="project" value="UniProtKB-EC"/>
</dbReference>
<accession>A0A5J4VSG8</accession>
<dbReference type="GO" id="GO:0005813">
    <property type="term" value="C:centrosome"/>
    <property type="evidence" value="ECO:0007669"/>
    <property type="project" value="TreeGrafter"/>
</dbReference>